<dbReference type="PANTHER" id="PTHR15696:SF0">
    <property type="entry name" value="TELOMERASE-BINDING PROTEIN EST1A"/>
    <property type="match status" value="1"/>
</dbReference>
<organism evidence="2 3">
    <name type="scientific">[Emmonsia] crescens</name>
    <dbReference type="NCBI Taxonomy" id="73230"/>
    <lineage>
        <taxon>Eukaryota</taxon>
        <taxon>Fungi</taxon>
        <taxon>Dikarya</taxon>
        <taxon>Ascomycota</taxon>
        <taxon>Pezizomycotina</taxon>
        <taxon>Eurotiomycetes</taxon>
        <taxon>Eurotiomycetidae</taxon>
        <taxon>Onygenales</taxon>
        <taxon>Ajellomycetaceae</taxon>
        <taxon>Emergomyces</taxon>
    </lineage>
</organism>
<evidence type="ECO:0000313" key="3">
    <source>
        <dbReference type="Proteomes" id="UP000034164"/>
    </source>
</evidence>
<dbReference type="EMBL" id="LCZI01001433">
    <property type="protein sequence ID" value="KKZ60803.1"/>
    <property type="molecule type" value="Genomic_DNA"/>
</dbReference>
<feature type="region of interest" description="Disordered" evidence="1">
    <location>
        <begin position="668"/>
        <end position="691"/>
    </location>
</feature>
<dbReference type="GO" id="GO:0070034">
    <property type="term" value="F:telomerase RNA binding"/>
    <property type="evidence" value="ECO:0007669"/>
    <property type="project" value="TreeGrafter"/>
</dbReference>
<dbReference type="GO" id="GO:0000184">
    <property type="term" value="P:nuclear-transcribed mRNA catabolic process, nonsense-mediated decay"/>
    <property type="evidence" value="ECO:0007669"/>
    <property type="project" value="TreeGrafter"/>
</dbReference>
<dbReference type="InterPro" id="IPR011990">
    <property type="entry name" value="TPR-like_helical_dom_sf"/>
</dbReference>
<dbReference type="InterPro" id="IPR045153">
    <property type="entry name" value="Est1/Ebs1-like"/>
</dbReference>
<gene>
    <name evidence="2" type="ORF">EMCG_04520</name>
</gene>
<feature type="region of interest" description="Disordered" evidence="1">
    <location>
        <begin position="21"/>
        <end position="40"/>
    </location>
</feature>
<accession>A0A0G2HRZ3</accession>
<dbReference type="GO" id="GO:0005697">
    <property type="term" value="C:telomerase holoenzyme complex"/>
    <property type="evidence" value="ECO:0007669"/>
    <property type="project" value="TreeGrafter"/>
</dbReference>
<dbReference type="Proteomes" id="UP000034164">
    <property type="component" value="Unassembled WGS sequence"/>
</dbReference>
<protein>
    <recommendedName>
        <fullName evidence="4">DNA/RNA-binding domain-containing protein</fullName>
    </recommendedName>
</protein>
<name>A0A0G2HRZ3_9EURO</name>
<dbReference type="AlphaFoldDB" id="A0A0G2HRZ3"/>
<dbReference type="VEuPathDB" id="FungiDB:EMCG_04520"/>
<evidence type="ECO:0008006" key="4">
    <source>
        <dbReference type="Google" id="ProtNLM"/>
    </source>
</evidence>
<dbReference type="SUPFAM" id="SSF48452">
    <property type="entry name" value="TPR-like"/>
    <property type="match status" value="1"/>
</dbReference>
<reference evidence="3" key="1">
    <citation type="journal article" date="2015" name="PLoS Genet.">
        <title>The dynamic genome and transcriptome of the human fungal pathogen Blastomyces and close relative Emmonsia.</title>
        <authorList>
            <person name="Munoz J.F."/>
            <person name="Gauthier G.M."/>
            <person name="Desjardins C.A."/>
            <person name="Gallo J.E."/>
            <person name="Holder J."/>
            <person name="Sullivan T.D."/>
            <person name="Marty A.J."/>
            <person name="Carmen J.C."/>
            <person name="Chen Z."/>
            <person name="Ding L."/>
            <person name="Gujja S."/>
            <person name="Magrini V."/>
            <person name="Misas E."/>
            <person name="Mitreva M."/>
            <person name="Priest M."/>
            <person name="Saif S."/>
            <person name="Whiston E.A."/>
            <person name="Young S."/>
            <person name="Zeng Q."/>
            <person name="Goldman W.E."/>
            <person name="Mardis E.R."/>
            <person name="Taylor J.W."/>
            <person name="McEwen J.G."/>
            <person name="Clay O.K."/>
            <person name="Klein B.S."/>
            <person name="Cuomo C.A."/>
        </authorList>
    </citation>
    <scope>NUCLEOTIDE SEQUENCE [LARGE SCALE GENOMIC DNA]</scope>
    <source>
        <strain evidence="3">UAMH 3008</strain>
    </source>
</reference>
<proteinExistence type="predicted"/>
<evidence type="ECO:0000256" key="1">
    <source>
        <dbReference type="SAM" id="MobiDB-lite"/>
    </source>
</evidence>
<dbReference type="PANTHER" id="PTHR15696">
    <property type="entry name" value="SMG-7 SUPPRESSOR WITH MORPHOLOGICAL EFFECT ON GENITALIA PROTEIN 7"/>
    <property type="match status" value="1"/>
</dbReference>
<feature type="region of interest" description="Disordered" evidence="1">
    <location>
        <begin position="75"/>
        <end position="125"/>
    </location>
</feature>
<dbReference type="GO" id="GO:0042162">
    <property type="term" value="F:telomeric DNA binding"/>
    <property type="evidence" value="ECO:0007669"/>
    <property type="project" value="TreeGrafter"/>
</dbReference>
<comment type="caution">
    <text evidence="2">The sequence shown here is derived from an EMBL/GenBank/DDBJ whole genome shotgun (WGS) entry which is preliminary data.</text>
</comment>
<evidence type="ECO:0000313" key="2">
    <source>
        <dbReference type="EMBL" id="KKZ60803.1"/>
    </source>
</evidence>
<sequence length="691" mass="79521">MHLVVPKYSESQRVINQHELLSTSPGTAASRGMSRKRPVAVAEPQLDPLTNENLKKRNRIVLSYSIFDSPVTSATRIRPCQQKPSPAGEWQPEQKAISAEQEKPLRTKAATSESDDDDTVPPVTPMISQFSTPSIKYEELVEEVRRYYRGIVDIERKCQRVHESMKDLKELTSKQWIFLMSWHLALFHEHHCFYMSSQHPSTCDRLLALAANYNIPSRMRKIGICPLLKFMWTRLPNNREHMIRFIHHAYDMMIGFVETVPRFKEAWFEVLGILGWSRMAIEDEEKNRKLWAGVARYWFQKGLEENHGIGVLHCHLAKCVTGIVHRLFYHTKSFVCIQRAEDREASIKRFFDPVLSSVKPGPDPPFDAHQALMCWWFAKAHATLFCTGSITTFIRHAKHHLTFLDTQIGPLDSKFLEVGICLGNPNVAAMFEYGDKNSILMKIFESSRSEHSAKHPRKTRRISLQRDIVSDAAKFTTSLEKLSYSTYLTFYTLSSILTHSDSAHILPYVHHSLAFIWSLALIPESMMYIESEIPWGRIASYLNMLTGNYTSDSKLKNDSFPISSGPLPEDFYIRGQIWTQSIYPPDFFDDSSIEDDEWLLDRPSTVPHRIERCLWYGYRLVSLGCWLEFFVKDGKKNFRATSYGKELENSAKHPKVFGLPLRAMPAVPTERSSAKKPGPARTTHLTTKWAI</sequence>
<dbReference type="OrthoDB" id="4180531at2759"/>